<keyword evidence="3" id="KW-1185">Reference proteome</keyword>
<evidence type="ECO:0000256" key="1">
    <source>
        <dbReference type="SAM" id="MobiDB-lite"/>
    </source>
</evidence>
<comment type="caution">
    <text evidence="2">The sequence shown here is derived from an EMBL/GenBank/DDBJ whole genome shotgun (WGS) entry which is preliminary data.</text>
</comment>
<organism evidence="2 3">
    <name type="scientific">Prorocentrum cordatum</name>
    <dbReference type="NCBI Taxonomy" id="2364126"/>
    <lineage>
        <taxon>Eukaryota</taxon>
        <taxon>Sar</taxon>
        <taxon>Alveolata</taxon>
        <taxon>Dinophyceae</taxon>
        <taxon>Prorocentrales</taxon>
        <taxon>Prorocentraceae</taxon>
        <taxon>Prorocentrum</taxon>
    </lineage>
</organism>
<proteinExistence type="predicted"/>
<accession>A0ABN9SIZ7</accession>
<gene>
    <name evidence="2" type="ORF">PCOR1329_LOCUS29963</name>
</gene>
<evidence type="ECO:0000313" key="2">
    <source>
        <dbReference type="EMBL" id="CAK0831688.1"/>
    </source>
</evidence>
<protein>
    <recommendedName>
        <fullName evidence="4">Protein transport protein SEC23</fullName>
    </recommendedName>
</protein>
<evidence type="ECO:0008006" key="4">
    <source>
        <dbReference type="Google" id="ProtNLM"/>
    </source>
</evidence>
<feature type="region of interest" description="Disordered" evidence="1">
    <location>
        <begin position="136"/>
        <end position="182"/>
    </location>
</feature>
<dbReference type="EMBL" id="CAUYUJ010011392">
    <property type="protein sequence ID" value="CAK0831688.1"/>
    <property type="molecule type" value="Genomic_DNA"/>
</dbReference>
<feature type="non-terminal residue" evidence="2">
    <location>
        <position position="1"/>
    </location>
</feature>
<dbReference type="Proteomes" id="UP001189429">
    <property type="component" value="Unassembled WGS sequence"/>
</dbReference>
<feature type="compositionally biased region" description="Low complexity" evidence="1">
    <location>
        <begin position="162"/>
        <end position="176"/>
    </location>
</feature>
<feature type="compositionally biased region" description="Polar residues" evidence="1">
    <location>
        <begin position="136"/>
        <end position="147"/>
    </location>
</feature>
<sequence>GLLAGAAGRGERQRRQRVALVTFQGSLCPVTLAHAQALREAAALLRDDDDEGFPAPQAPRPRDLPVFDTVLGLVGLNDDEHVRAKLASRRSSAWFMLRRDRRLLVDMAIAGDDWIVSCDNVWSCAERFLATAGSATTLPGSSWTARTSPCARAPGTGPGRVAGTPALAGPRTTARTTARKPC</sequence>
<name>A0ABN9SIZ7_9DINO</name>
<reference evidence="2" key="1">
    <citation type="submission" date="2023-10" db="EMBL/GenBank/DDBJ databases">
        <authorList>
            <person name="Chen Y."/>
            <person name="Shah S."/>
            <person name="Dougan E. K."/>
            <person name="Thang M."/>
            <person name="Chan C."/>
        </authorList>
    </citation>
    <scope>NUCLEOTIDE SEQUENCE [LARGE SCALE GENOMIC DNA]</scope>
</reference>
<evidence type="ECO:0000313" key="3">
    <source>
        <dbReference type="Proteomes" id="UP001189429"/>
    </source>
</evidence>